<dbReference type="AlphaFoldDB" id="A0A317W8U9"/>
<sequence>MPSAAACPRLLPFLFFFLFLVPHLLSPPLLCFWGEFSQHDRTWPAYDRRCSWLSSILPWHGAMYFPFERTLFFDAAIHIPSRPSLCVHNFSLSLSLSFFLSFFLSSFFSVPRVCLYLHVVPAIVAFLLRWRIPWRMAECLSARRRDEGAPGTL</sequence>
<dbReference type="RefSeq" id="XP_025399750.1">
    <property type="nucleotide sequence ID" value="XM_025541393.1"/>
</dbReference>
<evidence type="ECO:0008006" key="5">
    <source>
        <dbReference type="Google" id="ProtNLM"/>
    </source>
</evidence>
<feature type="transmembrane region" description="Helical" evidence="1">
    <location>
        <begin position="110"/>
        <end position="128"/>
    </location>
</feature>
<organism evidence="3 4">
    <name type="scientific">Aspergillus heteromorphus CBS 117.55</name>
    <dbReference type="NCBI Taxonomy" id="1448321"/>
    <lineage>
        <taxon>Eukaryota</taxon>
        <taxon>Fungi</taxon>
        <taxon>Dikarya</taxon>
        <taxon>Ascomycota</taxon>
        <taxon>Pezizomycotina</taxon>
        <taxon>Eurotiomycetes</taxon>
        <taxon>Eurotiomycetidae</taxon>
        <taxon>Eurotiales</taxon>
        <taxon>Aspergillaceae</taxon>
        <taxon>Aspergillus</taxon>
        <taxon>Aspergillus subgen. Circumdati</taxon>
    </lineage>
</organism>
<dbReference type="EMBL" id="MSFL01000011">
    <property type="protein sequence ID" value="PWY83036.1"/>
    <property type="molecule type" value="Genomic_DNA"/>
</dbReference>
<dbReference type="GeneID" id="37063630"/>
<gene>
    <name evidence="3" type="ORF">BO70DRAFT_34287</name>
</gene>
<protein>
    <recommendedName>
        <fullName evidence="5">Transmembrane protein</fullName>
    </recommendedName>
</protein>
<comment type="caution">
    <text evidence="3">The sequence shown here is derived from an EMBL/GenBank/DDBJ whole genome shotgun (WGS) entry which is preliminary data.</text>
</comment>
<keyword evidence="1" id="KW-0812">Transmembrane</keyword>
<evidence type="ECO:0000256" key="1">
    <source>
        <dbReference type="SAM" id="Phobius"/>
    </source>
</evidence>
<evidence type="ECO:0000256" key="2">
    <source>
        <dbReference type="SAM" id="SignalP"/>
    </source>
</evidence>
<feature type="chain" id="PRO_5016462498" description="Transmembrane protein" evidence="2">
    <location>
        <begin position="27"/>
        <end position="153"/>
    </location>
</feature>
<accession>A0A317W8U9</accession>
<feature type="transmembrane region" description="Helical" evidence="1">
    <location>
        <begin position="85"/>
        <end position="104"/>
    </location>
</feature>
<proteinExistence type="predicted"/>
<keyword evidence="2" id="KW-0732">Signal</keyword>
<dbReference type="VEuPathDB" id="FungiDB:BO70DRAFT_34287"/>
<dbReference type="Proteomes" id="UP000247233">
    <property type="component" value="Unassembled WGS sequence"/>
</dbReference>
<keyword evidence="4" id="KW-1185">Reference proteome</keyword>
<keyword evidence="1" id="KW-1133">Transmembrane helix</keyword>
<reference evidence="3 4" key="1">
    <citation type="submission" date="2016-12" db="EMBL/GenBank/DDBJ databases">
        <title>The genomes of Aspergillus section Nigri reveals drivers in fungal speciation.</title>
        <authorList>
            <consortium name="DOE Joint Genome Institute"/>
            <person name="Vesth T.C."/>
            <person name="Nybo J."/>
            <person name="Theobald S."/>
            <person name="Brandl J."/>
            <person name="Frisvad J.C."/>
            <person name="Nielsen K.F."/>
            <person name="Lyhne E.K."/>
            <person name="Kogle M.E."/>
            <person name="Kuo A."/>
            <person name="Riley R."/>
            <person name="Clum A."/>
            <person name="Nolan M."/>
            <person name="Lipzen A."/>
            <person name="Salamov A."/>
            <person name="Henrissat B."/>
            <person name="Wiebenga A."/>
            <person name="De Vries R.P."/>
            <person name="Grigoriev I.V."/>
            <person name="Mortensen U.H."/>
            <person name="Andersen M.R."/>
            <person name="Baker S.E."/>
        </authorList>
    </citation>
    <scope>NUCLEOTIDE SEQUENCE [LARGE SCALE GENOMIC DNA]</scope>
    <source>
        <strain evidence="3 4">CBS 117.55</strain>
    </source>
</reference>
<feature type="signal peptide" evidence="2">
    <location>
        <begin position="1"/>
        <end position="26"/>
    </location>
</feature>
<name>A0A317W8U9_9EURO</name>
<evidence type="ECO:0000313" key="3">
    <source>
        <dbReference type="EMBL" id="PWY83036.1"/>
    </source>
</evidence>
<evidence type="ECO:0000313" key="4">
    <source>
        <dbReference type="Proteomes" id="UP000247233"/>
    </source>
</evidence>
<keyword evidence="1" id="KW-0472">Membrane</keyword>